<evidence type="ECO:0000256" key="5">
    <source>
        <dbReference type="ARBA" id="ARBA00022989"/>
    </source>
</evidence>
<feature type="transmembrane region" description="Helical" evidence="7">
    <location>
        <begin position="41"/>
        <end position="62"/>
    </location>
</feature>
<feature type="transmembrane region" description="Helical" evidence="7">
    <location>
        <begin position="162"/>
        <end position="184"/>
    </location>
</feature>
<accession>A0A940SW58</accession>
<dbReference type="PANTHER" id="PTHR42770">
    <property type="entry name" value="AMINO ACID TRANSPORTER-RELATED"/>
    <property type="match status" value="1"/>
</dbReference>
<evidence type="ECO:0000256" key="2">
    <source>
        <dbReference type="ARBA" id="ARBA00022448"/>
    </source>
</evidence>
<dbReference type="PIRSF" id="PIRSF006060">
    <property type="entry name" value="AA_transporter"/>
    <property type="match status" value="1"/>
</dbReference>
<reference evidence="8" key="1">
    <citation type="submission" date="2020-12" db="EMBL/GenBank/DDBJ databases">
        <title>Vagococcus allomyrinae sp. nov. and Enterococcus lavae sp. nov., isolated from the larvae of Allomyrina dichotoma.</title>
        <authorList>
            <person name="Lee S.D."/>
        </authorList>
    </citation>
    <scope>NUCLEOTIDE SEQUENCE</scope>
    <source>
        <strain evidence="8">BWB3-3</strain>
    </source>
</reference>
<feature type="transmembrane region" description="Helical" evidence="7">
    <location>
        <begin position="423"/>
        <end position="443"/>
    </location>
</feature>
<dbReference type="AlphaFoldDB" id="A0A940SW58"/>
<feature type="transmembrane region" description="Helical" evidence="7">
    <location>
        <begin position="83"/>
        <end position="108"/>
    </location>
</feature>
<keyword evidence="6 7" id="KW-0472">Membrane</keyword>
<dbReference type="GO" id="GO:0005886">
    <property type="term" value="C:plasma membrane"/>
    <property type="evidence" value="ECO:0007669"/>
    <property type="project" value="UniProtKB-SubCell"/>
</dbReference>
<protein>
    <submittedName>
        <fullName evidence="8">Glutamate/gamma-aminobutyrate family transporter YjeM</fullName>
    </submittedName>
</protein>
<dbReference type="PANTHER" id="PTHR42770:SF15">
    <property type="entry name" value="GLUTAMATE_GAMMA-AMINOBUTYRATE ANTIPORTER-RELATED"/>
    <property type="match status" value="1"/>
</dbReference>
<keyword evidence="3" id="KW-1003">Cell membrane</keyword>
<dbReference type="Pfam" id="PF13520">
    <property type="entry name" value="AA_permease_2"/>
    <property type="match status" value="1"/>
</dbReference>
<comment type="subcellular location">
    <subcellularLocation>
        <location evidence="1">Cell membrane</location>
        <topology evidence="1">Multi-pass membrane protein</topology>
    </subcellularLocation>
</comment>
<feature type="transmembrane region" description="Helical" evidence="7">
    <location>
        <begin position="245"/>
        <end position="265"/>
    </location>
</feature>
<evidence type="ECO:0000313" key="9">
    <source>
        <dbReference type="Proteomes" id="UP000674938"/>
    </source>
</evidence>
<feature type="transmembrane region" description="Helical" evidence="7">
    <location>
        <begin position="204"/>
        <end position="224"/>
    </location>
</feature>
<evidence type="ECO:0000256" key="1">
    <source>
        <dbReference type="ARBA" id="ARBA00004651"/>
    </source>
</evidence>
<feature type="transmembrane region" description="Helical" evidence="7">
    <location>
        <begin position="12"/>
        <end position="35"/>
    </location>
</feature>
<dbReference type="EMBL" id="JAEEGA010000013">
    <property type="protein sequence ID" value="MBP1042990.1"/>
    <property type="molecule type" value="Genomic_DNA"/>
</dbReference>
<keyword evidence="9" id="KW-1185">Reference proteome</keyword>
<proteinExistence type="predicted"/>
<evidence type="ECO:0000256" key="4">
    <source>
        <dbReference type="ARBA" id="ARBA00022692"/>
    </source>
</evidence>
<name>A0A940SW58_9ENTE</name>
<gene>
    <name evidence="8" type="primary">yjeM</name>
    <name evidence="8" type="ORF">I6N95_18405</name>
</gene>
<comment type="caution">
    <text evidence="8">The sequence shown here is derived from an EMBL/GenBank/DDBJ whole genome shotgun (WGS) entry which is preliminary data.</text>
</comment>
<organism evidence="8 9">
    <name type="scientific">Vagococcus allomyrinae</name>
    <dbReference type="NCBI Taxonomy" id="2794353"/>
    <lineage>
        <taxon>Bacteria</taxon>
        <taxon>Bacillati</taxon>
        <taxon>Bacillota</taxon>
        <taxon>Bacilli</taxon>
        <taxon>Lactobacillales</taxon>
        <taxon>Enterococcaceae</taxon>
        <taxon>Vagococcus</taxon>
    </lineage>
</organism>
<evidence type="ECO:0000256" key="6">
    <source>
        <dbReference type="ARBA" id="ARBA00023136"/>
    </source>
</evidence>
<keyword evidence="4 7" id="KW-0812">Transmembrane</keyword>
<dbReference type="RefSeq" id="WP_209530796.1">
    <property type="nucleotide sequence ID" value="NZ_JAEEGA010000013.1"/>
</dbReference>
<evidence type="ECO:0000256" key="3">
    <source>
        <dbReference type="ARBA" id="ARBA00022475"/>
    </source>
</evidence>
<feature type="transmembrane region" description="Helical" evidence="7">
    <location>
        <begin position="355"/>
        <end position="373"/>
    </location>
</feature>
<dbReference type="Gene3D" id="1.20.1740.10">
    <property type="entry name" value="Amino acid/polyamine transporter I"/>
    <property type="match status" value="1"/>
</dbReference>
<dbReference type="GO" id="GO:0022857">
    <property type="term" value="F:transmembrane transporter activity"/>
    <property type="evidence" value="ECO:0007669"/>
    <property type="project" value="InterPro"/>
</dbReference>
<keyword evidence="5 7" id="KW-1133">Transmembrane helix</keyword>
<dbReference type="InterPro" id="IPR050367">
    <property type="entry name" value="APC_superfamily"/>
</dbReference>
<evidence type="ECO:0000313" key="8">
    <source>
        <dbReference type="EMBL" id="MBP1042990.1"/>
    </source>
</evidence>
<dbReference type="InterPro" id="IPR002293">
    <property type="entry name" value="AA/rel_permease1"/>
</dbReference>
<feature type="transmembrane region" description="Helical" evidence="7">
    <location>
        <begin position="128"/>
        <end position="150"/>
    </location>
</feature>
<evidence type="ECO:0000256" key="7">
    <source>
        <dbReference type="SAM" id="Phobius"/>
    </source>
</evidence>
<sequence length="478" mass="53181">MLQPPREFSQRKIVLIITTTVFSFSAMTNAFYLMGLAALPWYLLTAICFFIPYAFIIAEYSYAYKDKPAGINDWLKDNLSENVATIATFLWYCSYSVWLVSLSMKIWIPFSILLFGRDLTQSTLATGLNSRLFVGILSIGLICFLTWLASSSFTKVATMMIISGKLILMLFIITVASQLLLLLAPSTTVVIEAKQLIQSPNPDYQSLIGNLSFFIFSITAFGGLDTVASLVDKLSGKTNRFSRGIVISAFLVVALYFLGILLWSISIPWSTALKDQQLNLGNVMYTLMLNLGSQVGQVLHLSLANSRLLGQLFLRLNGLVFFITYLGLLSTIIYTPLKTLYHSLASKTTVPKAAYWWQATIISLLILFVSLGGKNVSQLYNQLTLMTNLSRSIPYLMIALSFGHFHKGQTEIRYLKTSLSAKVASFSVIISISIGILFTLAKPLLAGEYLTVFFLILGPLLFTTLALLILRFQQVSNK</sequence>
<keyword evidence="2" id="KW-0813">Transport</keyword>
<dbReference type="NCBIfam" id="NF011775">
    <property type="entry name" value="PRK15238.1"/>
    <property type="match status" value="1"/>
</dbReference>
<feature type="transmembrane region" description="Helical" evidence="7">
    <location>
        <begin position="316"/>
        <end position="335"/>
    </location>
</feature>
<feature type="transmembrane region" description="Helical" evidence="7">
    <location>
        <begin position="285"/>
        <end position="304"/>
    </location>
</feature>
<feature type="transmembrane region" description="Helical" evidence="7">
    <location>
        <begin position="449"/>
        <end position="470"/>
    </location>
</feature>
<dbReference type="Proteomes" id="UP000674938">
    <property type="component" value="Unassembled WGS sequence"/>
</dbReference>